<name>A0A1Y1ZSA1_9PLEO</name>
<dbReference type="STRING" id="1231657.A0A1Y1ZSA1"/>
<keyword evidence="5" id="KW-1185">Reference proteome</keyword>
<dbReference type="AlphaFoldDB" id="A0A1Y1ZSA1"/>
<evidence type="ECO:0000313" key="4">
    <source>
        <dbReference type="EMBL" id="ORY13074.1"/>
    </source>
</evidence>
<dbReference type="OrthoDB" id="3800261at2759"/>
<dbReference type="EMBL" id="MCFA01000045">
    <property type="protein sequence ID" value="ORY13074.1"/>
    <property type="molecule type" value="Genomic_DNA"/>
</dbReference>
<evidence type="ECO:0000256" key="1">
    <source>
        <dbReference type="ARBA" id="ARBA00006010"/>
    </source>
</evidence>
<feature type="region of interest" description="Disordered" evidence="3">
    <location>
        <begin position="63"/>
        <end position="100"/>
    </location>
</feature>
<accession>A0A1Y1ZSA1</accession>
<dbReference type="Proteomes" id="UP000193144">
    <property type="component" value="Unassembled WGS sequence"/>
</dbReference>
<evidence type="ECO:0000256" key="2">
    <source>
        <dbReference type="ARBA" id="ARBA00022729"/>
    </source>
</evidence>
<dbReference type="InterPro" id="IPR006969">
    <property type="entry name" value="Stig-like"/>
</dbReference>
<protein>
    <submittedName>
        <fullName evidence="4">Uncharacterized protein</fullName>
    </submittedName>
</protein>
<feature type="region of interest" description="Disordered" evidence="3">
    <location>
        <begin position="128"/>
        <end position="172"/>
    </location>
</feature>
<gene>
    <name evidence="4" type="ORF">BCR34DRAFT_562726</name>
</gene>
<proteinExistence type="inferred from homology"/>
<evidence type="ECO:0000313" key="5">
    <source>
        <dbReference type="Proteomes" id="UP000193144"/>
    </source>
</evidence>
<sequence>MTQGAVPNYATEWCTLEHYSSACRCLGVTTALITTTSATVIRTITLTITQTTVAASCTSAVHSNTSSLSSTSSTSLNPTSISSTPSSSLNTTSASSTSTASFNTTSTVSITFTSGTWTTTTVITLTDPGTSSGTGTISSGTSVPTIPSSTGSTSGGPPYANRTTSTSLFTGPTLTTTFPNTTTILPPTNTTSSAFPSATICGGENVLLCDGTCVESSVDPQNCGGCGIKCPTGNTCTNGVCTAPTSCAGSECGNWAKCGADPDACICAQDEFGSGVCVYRLTPCEALDRCAQTGDCGFGSVCVFGTCCNNGIGGVCMSTTGCLGGGSIGGTAGKRALLEFGHARGVAVDGGALVQW</sequence>
<evidence type="ECO:0000256" key="3">
    <source>
        <dbReference type="SAM" id="MobiDB-lite"/>
    </source>
</evidence>
<reference evidence="4 5" key="1">
    <citation type="submission" date="2016-07" db="EMBL/GenBank/DDBJ databases">
        <title>Pervasive Adenine N6-methylation of Active Genes in Fungi.</title>
        <authorList>
            <consortium name="DOE Joint Genome Institute"/>
            <person name="Mondo S.J."/>
            <person name="Dannebaum R.O."/>
            <person name="Kuo R.C."/>
            <person name="Labutti K."/>
            <person name="Haridas S."/>
            <person name="Kuo A."/>
            <person name="Salamov A."/>
            <person name="Ahrendt S.R."/>
            <person name="Lipzen A."/>
            <person name="Sullivan W."/>
            <person name="Andreopoulos W.B."/>
            <person name="Clum A."/>
            <person name="Lindquist E."/>
            <person name="Daum C."/>
            <person name="Ramamoorthy G.K."/>
            <person name="Gryganskyi A."/>
            <person name="Culley D."/>
            <person name="Magnuson J.K."/>
            <person name="James T.Y."/>
            <person name="O'Malley M.A."/>
            <person name="Stajich J.E."/>
            <person name="Spatafora J.W."/>
            <person name="Visel A."/>
            <person name="Grigoriev I.V."/>
        </authorList>
    </citation>
    <scope>NUCLEOTIDE SEQUENCE [LARGE SCALE GENOMIC DNA]</scope>
    <source>
        <strain evidence="4 5">CBS 115471</strain>
    </source>
</reference>
<dbReference type="Pfam" id="PF04885">
    <property type="entry name" value="Stig1"/>
    <property type="match status" value="1"/>
</dbReference>
<keyword evidence="2" id="KW-0732">Signal</keyword>
<comment type="caution">
    <text evidence="4">The sequence shown here is derived from an EMBL/GenBank/DDBJ whole genome shotgun (WGS) entry which is preliminary data.</text>
</comment>
<comment type="similarity">
    <text evidence="1">Belongs to the STIG1 family.</text>
</comment>
<organism evidence="4 5">
    <name type="scientific">Clohesyomyces aquaticus</name>
    <dbReference type="NCBI Taxonomy" id="1231657"/>
    <lineage>
        <taxon>Eukaryota</taxon>
        <taxon>Fungi</taxon>
        <taxon>Dikarya</taxon>
        <taxon>Ascomycota</taxon>
        <taxon>Pezizomycotina</taxon>
        <taxon>Dothideomycetes</taxon>
        <taxon>Pleosporomycetidae</taxon>
        <taxon>Pleosporales</taxon>
        <taxon>Lindgomycetaceae</taxon>
        <taxon>Clohesyomyces</taxon>
    </lineage>
</organism>